<dbReference type="InterPro" id="IPR023203">
    <property type="entry name" value="TTHA0068_sf"/>
</dbReference>
<reference evidence="1 2" key="1">
    <citation type="submission" date="2016-11" db="EMBL/GenBank/DDBJ databases">
        <title>Draft Genome Sequences of Nine Cyanobacterial Strains from Diverse Habitats.</title>
        <authorList>
            <person name="Zhu T."/>
            <person name="Hou S."/>
            <person name="Lu X."/>
            <person name="Hess W.R."/>
        </authorList>
    </citation>
    <scope>NUCLEOTIDE SEQUENCE [LARGE SCALE GENOMIC DNA]</scope>
    <source>
        <strain evidence="1 2">NIES-593</strain>
    </source>
</reference>
<dbReference type="RefSeq" id="WP_073599509.1">
    <property type="nucleotide sequence ID" value="NZ_MRCB01000010.1"/>
</dbReference>
<accession>A0A1U7HI46</accession>
<dbReference type="EMBL" id="MRCB01000010">
    <property type="protein sequence ID" value="OKH23229.1"/>
    <property type="molecule type" value="Genomic_DNA"/>
</dbReference>
<proteinExistence type="predicted"/>
<name>A0A1U7HI46_9CYAN</name>
<dbReference type="PANTHER" id="PTHR34796">
    <property type="entry name" value="EXPRESSED PROTEIN"/>
    <property type="match status" value="1"/>
</dbReference>
<dbReference type="Gene3D" id="1.10.3450.10">
    <property type="entry name" value="TTHA0068-like"/>
    <property type="match status" value="1"/>
</dbReference>
<dbReference type="PANTHER" id="PTHR34796:SF1">
    <property type="entry name" value="EXPRESSED PROTEIN"/>
    <property type="match status" value="1"/>
</dbReference>
<dbReference type="Proteomes" id="UP000186868">
    <property type="component" value="Unassembled WGS sequence"/>
</dbReference>
<dbReference type="STRING" id="1921803.NIES593_10325"/>
<dbReference type="OrthoDB" id="165483at2"/>
<evidence type="ECO:0000313" key="2">
    <source>
        <dbReference type="Proteomes" id="UP000186868"/>
    </source>
</evidence>
<dbReference type="InterPro" id="IPR005500">
    <property type="entry name" value="DUF309"/>
</dbReference>
<gene>
    <name evidence="1" type="ORF">NIES593_10325</name>
</gene>
<keyword evidence="2" id="KW-1185">Reference proteome</keyword>
<organism evidence="1 2">
    <name type="scientific">Hydrococcus rivularis NIES-593</name>
    <dbReference type="NCBI Taxonomy" id="1921803"/>
    <lineage>
        <taxon>Bacteria</taxon>
        <taxon>Bacillati</taxon>
        <taxon>Cyanobacteriota</taxon>
        <taxon>Cyanophyceae</taxon>
        <taxon>Pleurocapsales</taxon>
        <taxon>Hydrococcaceae</taxon>
        <taxon>Hydrococcus</taxon>
    </lineage>
</organism>
<protein>
    <recommendedName>
        <fullName evidence="3">DUF309 domain-containing protein</fullName>
    </recommendedName>
</protein>
<evidence type="ECO:0000313" key="1">
    <source>
        <dbReference type="EMBL" id="OKH23229.1"/>
    </source>
</evidence>
<dbReference type="SUPFAM" id="SSF140663">
    <property type="entry name" value="TTHA0068-like"/>
    <property type="match status" value="1"/>
</dbReference>
<evidence type="ECO:0008006" key="3">
    <source>
        <dbReference type="Google" id="ProtNLM"/>
    </source>
</evidence>
<dbReference type="AlphaFoldDB" id="A0A1U7HI46"/>
<comment type="caution">
    <text evidence="1">The sequence shown here is derived from an EMBL/GenBank/DDBJ whole genome shotgun (WGS) entry which is preliminary data.</text>
</comment>
<dbReference type="Pfam" id="PF03745">
    <property type="entry name" value="DUF309"/>
    <property type="match status" value="1"/>
</dbReference>
<sequence>MPPQAFWQGVEEFNRQEFYACHDTLEALWMEATQTQKNFYQGILQIAVGCYHLGNYNWRGAVILLGEGIRRLRDYQPIHEGIDVERLVEQSDRLLKTLQQIEPDRIAEFVERLDPSKKSDENLTCSLPKIIAIENERV</sequence>